<dbReference type="KEGG" id="mlr:MELLADRAFT_101584"/>
<proteinExistence type="predicted"/>
<dbReference type="HOGENOM" id="CLU_1210062_0_0_1"/>
<dbReference type="AlphaFoldDB" id="F4R6B4"/>
<dbReference type="PANTHER" id="PTHR47501">
    <property type="entry name" value="TRANSPOSASE-RELATED"/>
    <property type="match status" value="1"/>
</dbReference>
<dbReference type="InParanoid" id="F4R6B4"/>
<dbReference type="RefSeq" id="XP_007404867.1">
    <property type="nucleotide sequence ID" value="XM_007404805.1"/>
</dbReference>
<evidence type="ECO:0000313" key="3">
    <source>
        <dbReference type="Proteomes" id="UP000001072"/>
    </source>
</evidence>
<feature type="compositionally biased region" description="Polar residues" evidence="1">
    <location>
        <begin position="203"/>
        <end position="214"/>
    </location>
</feature>
<dbReference type="VEuPathDB" id="FungiDB:MELLADRAFT_101584"/>
<feature type="region of interest" description="Disordered" evidence="1">
    <location>
        <begin position="164"/>
        <end position="229"/>
    </location>
</feature>
<sequence length="229" mass="26384">MLEFFDLKDSKVKFKNKTLNQILAVWILAGALPWSRIEDYHLRLAFWYIRSDIKIFGQTWVAREAAGMYTSLQDTVLKEILGSYTWSPKTDYAWCFLHKISCTVKGGLAELGQSSPSRFQMCESTLGVFPITGKLPVIAEEEEDYQQHWAQVINIDIEEHDLEVTPEEEDEYETDHDSQHEVKTPAPDYDEDHEDKKDAEDPFNTSYRAESLNQPLGGDISQGRQRLST</sequence>
<protein>
    <submittedName>
        <fullName evidence="2">Uncharacterized protein</fullName>
    </submittedName>
</protein>
<dbReference type="EMBL" id="GL883091">
    <property type="protein sequence ID" value="EGG12492.1"/>
    <property type="molecule type" value="Genomic_DNA"/>
</dbReference>
<evidence type="ECO:0000313" key="2">
    <source>
        <dbReference type="EMBL" id="EGG12492.1"/>
    </source>
</evidence>
<dbReference type="PANTHER" id="PTHR47501:SF5">
    <property type="entry name" value="HAT C-TERMINAL DIMERISATION DOMAIN-CONTAINING PROTEIN"/>
    <property type="match status" value="1"/>
</dbReference>
<organism evidence="3">
    <name type="scientific">Melampsora larici-populina (strain 98AG31 / pathotype 3-4-7)</name>
    <name type="common">Poplar leaf rust fungus</name>
    <dbReference type="NCBI Taxonomy" id="747676"/>
    <lineage>
        <taxon>Eukaryota</taxon>
        <taxon>Fungi</taxon>
        <taxon>Dikarya</taxon>
        <taxon>Basidiomycota</taxon>
        <taxon>Pucciniomycotina</taxon>
        <taxon>Pucciniomycetes</taxon>
        <taxon>Pucciniales</taxon>
        <taxon>Melampsoraceae</taxon>
        <taxon>Melampsora</taxon>
    </lineage>
</organism>
<evidence type="ECO:0000256" key="1">
    <source>
        <dbReference type="SAM" id="MobiDB-lite"/>
    </source>
</evidence>
<dbReference type="OrthoDB" id="2506420at2759"/>
<keyword evidence="3" id="KW-1185">Reference proteome</keyword>
<dbReference type="Proteomes" id="UP000001072">
    <property type="component" value="Unassembled WGS sequence"/>
</dbReference>
<accession>F4R6B4</accession>
<reference evidence="3" key="1">
    <citation type="journal article" date="2011" name="Proc. Natl. Acad. Sci. U.S.A.">
        <title>Obligate biotrophy features unraveled by the genomic analysis of rust fungi.</title>
        <authorList>
            <person name="Duplessis S."/>
            <person name="Cuomo C.A."/>
            <person name="Lin Y.-C."/>
            <person name="Aerts A."/>
            <person name="Tisserant E."/>
            <person name="Veneault-Fourrey C."/>
            <person name="Joly D.L."/>
            <person name="Hacquard S."/>
            <person name="Amselem J."/>
            <person name="Cantarel B.L."/>
            <person name="Chiu R."/>
            <person name="Coutinho P.M."/>
            <person name="Feau N."/>
            <person name="Field M."/>
            <person name="Frey P."/>
            <person name="Gelhaye E."/>
            <person name="Goldberg J."/>
            <person name="Grabherr M.G."/>
            <person name="Kodira C.D."/>
            <person name="Kohler A."/>
            <person name="Kuees U."/>
            <person name="Lindquist E.A."/>
            <person name="Lucas S.M."/>
            <person name="Mago R."/>
            <person name="Mauceli E."/>
            <person name="Morin E."/>
            <person name="Murat C."/>
            <person name="Pangilinan J.L."/>
            <person name="Park R."/>
            <person name="Pearson M."/>
            <person name="Quesneville H."/>
            <person name="Rouhier N."/>
            <person name="Sakthikumar S."/>
            <person name="Salamov A.A."/>
            <person name="Schmutz J."/>
            <person name="Selles B."/>
            <person name="Shapiro H."/>
            <person name="Tanguay P."/>
            <person name="Tuskan G.A."/>
            <person name="Henrissat B."/>
            <person name="Van de Peer Y."/>
            <person name="Rouze P."/>
            <person name="Ellis J.G."/>
            <person name="Dodds P.N."/>
            <person name="Schein J.E."/>
            <person name="Zhong S."/>
            <person name="Hamelin R.C."/>
            <person name="Grigoriev I.V."/>
            <person name="Szabo L.J."/>
            <person name="Martin F."/>
        </authorList>
    </citation>
    <scope>NUCLEOTIDE SEQUENCE [LARGE SCALE GENOMIC DNA]</scope>
    <source>
        <strain evidence="3">98AG31 / pathotype 3-4-7</strain>
    </source>
</reference>
<feature type="compositionally biased region" description="Acidic residues" evidence="1">
    <location>
        <begin position="164"/>
        <end position="174"/>
    </location>
</feature>
<dbReference type="GeneID" id="18921399"/>
<gene>
    <name evidence="2" type="ORF">MELLADRAFT_101584</name>
</gene>
<name>F4R6B4_MELLP</name>